<comment type="caution">
    <text evidence="2">The sequence shown here is derived from an EMBL/GenBank/DDBJ whole genome shotgun (WGS) entry which is preliminary data.</text>
</comment>
<feature type="chain" id="PRO_5042255394" description="Secreted protein" evidence="1">
    <location>
        <begin position="23"/>
        <end position="97"/>
    </location>
</feature>
<sequence length="97" mass="10846">MVLWRFLLKLLSMCCSTGLGGGALRWAVSCCPAAHSSVMSLYQKISGLCDQLLEFWVKVSPPLLSQRLSYTALNFTLLSSDRMGWAITLSWGDWAWL</sequence>
<evidence type="ECO:0000313" key="2">
    <source>
        <dbReference type="EMBL" id="KAK3538110.1"/>
    </source>
</evidence>
<keyword evidence="3" id="KW-1185">Reference proteome</keyword>
<accession>A0AAE0R0M9</accession>
<gene>
    <name evidence="2" type="ORF">QTP70_029815</name>
</gene>
<dbReference type="Proteomes" id="UP001274896">
    <property type="component" value="Unassembled WGS sequence"/>
</dbReference>
<name>A0AAE0R0M9_9TELE</name>
<evidence type="ECO:0000256" key="1">
    <source>
        <dbReference type="SAM" id="SignalP"/>
    </source>
</evidence>
<evidence type="ECO:0000313" key="3">
    <source>
        <dbReference type="Proteomes" id="UP001274896"/>
    </source>
</evidence>
<organism evidence="2 3">
    <name type="scientific">Hemibagrus guttatus</name>
    <dbReference type="NCBI Taxonomy" id="175788"/>
    <lineage>
        <taxon>Eukaryota</taxon>
        <taxon>Metazoa</taxon>
        <taxon>Chordata</taxon>
        <taxon>Craniata</taxon>
        <taxon>Vertebrata</taxon>
        <taxon>Euteleostomi</taxon>
        <taxon>Actinopterygii</taxon>
        <taxon>Neopterygii</taxon>
        <taxon>Teleostei</taxon>
        <taxon>Ostariophysi</taxon>
        <taxon>Siluriformes</taxon>
        <taxon>Bagridae</taxon>
        <taxon>Hemibagrus</taxon>
    </lineage>
</organism>
<dbReference type="EMBL" id="JAUCMX010000008">
    <property type="protein sequence ID" value="KAK3538110.1"/>
    <property type="molecule type" value="Genomic_DNA"/>
</dbReference>
<dbReference type="AlphaFoldDB" id="A0AAE0R0M9"/>
<proteinExistence type="predicted"/>
<evidence type="ECO:0008006" key="4">
    <source>
        <dbReference type="Google" id="ProtNLM"/>
    </source>
</evidence>
<protein>
    <recommendedName>
        <fullName evidence="4">Secreted protein</fullName>
    </recommendedName>
</protein>
<feature type="signal peptide" evidence="1">
    <location>
        <begin position="1"/>
        <end position="22"/>
    </location>
</feature>
<reference evidence="2" key="1">
    <citation type="submission" date="2023-06" db="EMBL/GenBank/DDBJ databases">
        <title>Male Hemibagrus guttatus genome.</title>
        <authorList>
            <person name="Bian C."/>
        </authorList>
    </citation>
    <scope>NUCLEOTIDE SEQUENCE</scope>
    <source>
        <strain evidence="2">Male_cb2023</strain>
        <tissue evidence="2">Muscle</tissue>
    </source>
</reference>
<keyword evidence="1" id="KW-0732">Signal</keyword>